<dbReference type="GO" id="GO:0008270">
    <property type="term" value="F:zinc ion binding"/>
    <property type="evidence" value="ECO:0007669"/>
    <property type="project" value="UniProtKB-KW"/>
</dbReference>
<comment type="caution">
    <text evidence="7">The sequence shown here is derived from an EMBL/GenBank/DDBJ whole genome shotgun (WGS) entry which is preliminary data.</text>
</comment>
<name>A0AAN7V9D3_9COLE</name>
<dbReference type="EMBL" id="JAVRBK010000006">
    <property type="protein sequence ID" value="KAK5641994.1"/>
    <property type="molecule type" value="Genomic_DNA"/>
</dbReference>
<feature type="domain" description="C2H2-type" evidence="6">
    <location>
        <begin position="4"/>
        <end position="31"/>
    </location>
</feature>
<dbReference type="PANTHER" id="PTHR24409:SF295">
    <property type="entry name" value="AZ2-RELATED"/>
    <property type="match status" value="1"/>
</dbReference>
<dbReference type="GO" id="GO:0005634">
    <property type="term" value="C:nucleus"/>
    <property type="evidence" value="ECO:0007669"/>
    <property type="project" value="TreeGrafter"/>
</dbReference>
<dbReference type="Proteomes" id="UP001329430">
    <property type="component" value="Chromosome 6"/>
</dbReference>
<keyword evidence="2" id="KW-0677">Repeat</keyword>
<dbReference type="InterPro" id="IPR013087">
    <property type="entry name" value="Znf_C2H2_type"/>
</dbReference>
<keyword evidence="8" id="KW-1185">Reference proteome</keyword>
<dbReference type="SMART" id="SM00355">
    <property type="entry name" value="ZnF_C2H2"/>
    <property type="match status" value="4"/>
</dbReference>
<sequence>MKSFHCSTCQKKYLSKTALNRHIKYDCGKEPMFRCYQCTYRAHQKVHLQKHLLKMHRRVNFENPHTCERCHKRYKNYKDLKKHLKECGTPPAFSCDFCSYKSHRKFNVKKHMQYTCKNAKNK</sequence>
<dbReference type="GO" id="GO:0000981">
    <property type="term" value="F:DNA-binding transcription factor activity, RNA polymerase II-specific"/>
    <property type="evidence" value="ECO:0007669"/>
    <property type="project" value="TreeGrafter"/>
</dbReference>
<evidence type="ECO:0000256" key="2">
    <source>
        <dbReference type="ARBA" id="ARBA00022737"/>
    </source>
</evidence>
<evidence type="ECO:0000259" key="6">
    <source>
        <dbReference type="PROSITE" id="PS50157"/>
    </source>
</evidence>
<evidence type="ECO:0000256" key="3">
    <source>
        <dbReference type="ARBA" id="ARBA00022771"/>
    </source>
</evidence>
<reference evidence="7 8" key="1">
    <citation type="journal article" date="2024" name="Insects">
        <title>An Improved Chromosome-Level Genome Assembly of the Firefly Pyrocoelia pectoralis.</title>
        <authorList>
            <person name="Fu X."/>
            <person name="Meyer-Rochow V.B."/>
            <person name="Ballantyne L."/>
            <person name="Zhu X."/>
        </authorList>
    </citation>
    <scope>NUCLEOTIDE SEQUENCE [LARGE SCALE GENOMIC DNA]</scope>
    <source>
        <strain evidence="7">XCY_ONT2</strain>
    </source>
</reference>
<proteinExistence type="predicted"/>
<evidence type="ECO:0000256" key="5">
    <source>
        <dbReference type="PROSITE-ProRule" id="PRU00042"/>
    </source>
</evidence>
<evidence type="ECO:0000313" key="8">
    <source>
        <dbReference type="Proteomes" id="UP001329430"/>
    </source>
</evidence>
<accession>A0AAN7V9D3</accession>
<protein>
    <recommendedName>
        <fullName evidence="6">C2H2-type domain-containing protein</fullName>
    </recommendedName>
</protein>
<evidence type="ECO:0000256" key="4">
    <source>
        <dbReference type="ARBA" id="ARBA00022833"/>
    </source>
</evidence>
<dbReference type="AlphaFoldDB" id="A0AAN7V9D3"/>
<evidence type="ECO:0000313" key="7">
    <source>
        <dbReference type="EMBL" id="KAK5641994.1"/>
    </source>
</evidence>
<keyword evidence="4" id="KW-0862">Zinc</keyword>
<dbReference type="PANTHER" id="PTHR24409">
    <property type="entry name" value="ZINC FINGER PROTEIN 142"/>
    <property type="match status" value="1"/>
</dbReference>
<dbReference type="PROSITE" id="PS50157">
    <property type="entry name" value="ZINC_FINGER_C2H2_2"/>
    <property type="match status" value="1"/>
</dbReference>
<dbReference type="SUPFAM" id="SSF57667">
    <property type="entry name" value="beta-beta-alpha zinc fingers"/>
    <property type="match status" value="2"/>
</dbReference>
<gene>
    <name evidence="7" type="ORF">RI129_008161</name>
</gene>
<dbReference type="InterPro" id="IPR036236">
    <property type="entry name" value="Znf_C2H2_sf"/>
</dbReference>
<organism evidence="7 8">
    <name type="scientific">Pyrocoelia pectoralis</name>
    <dbReference type="NCBI Taxonomy" id="417401"/>
    <lineage>
        <taxon>Eukaryota</taxon>
        <taxon>Metazoa</taxon>
        <taxon>Ecdysozoa</taxon>
        <taxon>Arthropoda</taxon>
        <taxon>Hexapoda</taxon>
        <taxon>Insecta</taxon>
        <taxon>Pterygota</taxon>
        <taxon>Neoptera</taxon>
        <taxon>Endopterygota</taxon>
        <taxon>Coleoptera</taxon>
        <taxon>Polyphaga</taxon>
        <taxon>Elateriformia</taxon>
        <taxon>Elateroidea</taxon>
        <taxon>Lampyridae</taxon>
        <taxon>Lampyrinae</taxon>
        <taxon>Pyrocoelia</taxon>
    </lineage>
</organism>
<evidence type="ECO:0000256" key="1">
    <source>
        <dbReference type="ARBA" id="ARBA00022723"/>
    </source>
</evidence>
<dbReference type="GO" id="GO:0000977">
    <property type="term" value="F:RNA polymerase II transcription regulatory region sequence-specific DNA binding"/>
    <property type="evidence" value="ECO:0007669"/>
    <property type="project" value="TreeGrafter"/>
</dbReference>
<keyword evidence="3 5" id="KW-0863">Zinc-finger</keyword>
<dbReference type="Gene3D" id="3.30.160.60">
    <property type="entry name" value="Classic Zinc Finger"/>
    <property type="match status" value="2"/>
</dbReference>
<keyword evidence="1" id="KW-0479">Metal-binding</keyword>